<keyword evidence="5" id="KW-0131">Cell cycle</keyword>
<dbReference type="Proteomes" id="UP000186601">
    <property type="component" value="Unassembled WGS sequence"/>
</dbReference>
<dbReference type="SUPFAM" id="SSF48371">
    <property type="entry name" value="ARM repeat"/>
    <property type="match status" value="1"/>
</dbReference>
<dbReference type="PANTHER" id="PTHR12663:SF0">
    <property type="entry name" value="PRECOCIOUS DISSOCIATION OF SISTERS 5, ISOFORM A"/>
    <property type="match status" value="1"/>
</dbReference>
<dbReference type="InterPro" id="IPR016024">
    <property type="entry name" value="ARM-type_fold"/>
</dbReference>
<dbReference type="PANTHER" id="PTHR12663">
    <property type="entry name" value="ANDROGEN INDUCED INHIBITOR OF PROLIFERATION AS3 / PDS5-RELATED"/>
    <property type="match status" value="1"/>
</dbReference>
<dbReference type="AlphaFoldDB" id="A0A2R6NPM9"/>
<keyword evidence="4" id="KW-0539">Nucleus</keyword>
<evidence type="ECO:0000256" key="1">
    <source>
        <dbReference type="ARBA" id="ARBA00004123"/>
    </source>
</evidence>
<name>A0A2R6NPM9_9APHY</name>
<evidence type="ECO:0000313" key="6">
    <source>
        <dbReference type="EMBL" id="PSR74380.1"/>
    </source>
</evidence>
<gene>
    <name evidence="6" type="ORF">PHLCEN_2v9888</name>
</gene>
<dbReference type="Gene3D" id="1.25.10.10">
    <property type="entry name" value="Leucine-rich Repeat Variant"/>
    <property type="match status" value="1"/>
</dbReference>
<proteinExistence type="predicted"/>
<dbReference type="GO" id="GO:0006281">
    <property type="term" value="P:DNA repair"/>
    <property type="evidence" value="ECO:0007669"/>
    <property type="project" value="TreeGrafter"/>
</dbReference>
<dbReference type="GO" id="GO:0007064">
    <property type="term" value="P:mitotic sister chromatid cohesion"/>
    <property type="evidence" value="ECO:0007669"/>
    <property type="project" value="InterPro"/>
</dbReference>
<dbReference type="GO" id="GO:0051301">
    <property type="term" value="P:cell division"/>
    <property type="evidence" value="ECO:0007669"/>
    <property type="project" value="UniProtKB-KW"/>
</dbReference>
<keyword evidence="3" id="KW-0498">Mitosis</keyword>
<dbReference type="EMBL" id="MLYV02000990">
    <property type="protein sequence ID" value="PSR74380.1"/>
    <property type="molecule type" value="Genomic_DNA"/>
</dbReference>
<dbReference type="Pfam" id="PF20168">
    <property type="entry name" value="PDS5"/>
    <property type="match status" value="1"/>
</dbReference>
<comment type="subcellular location">
    <subcellularLocation>
        <location evidence="1">Nucleus</location>
    </subcellularLocation>
</comment>
<evidence type="ECO:0000313" key="7">
    <source>
        <dbReference type="Proteomes" id="UP000186601"/>
    </source>
</evidence>
<dbReference type="CDD" id="cd19953">
    <property type="entry name" value="PDS5"/>
    <property type="match status" value="1"/>
</dbReference>
<organism evidence="6 7">
    <name type="scientific">Hermanssonia centrifuga</name>
    <dbReference type="NCBI Taxonomy" id="98765"/>
    <lineage>
        <taxon>Eukaryota</taxon>
        <taxon>Fungi</taxon>
        <taxon>Dikarya</taxon>
        <taxon>Basidiomycota</taxon>
        <taxon>Agaricomycotina</taxon>
        <taxon>Agaricomycetes</taxon>
        <taxon>Polyporales</taxon>
        <taxon>Meruliaceae</taxon>
        <taxon>Hermanssonia</taxon>
    </lineage>
</organism>
<comment type="caution">
    <text evidence="6">The sequence shown here is derived from an EMBL/GenBank/DDBJ whole genome shotgun (WGS) entry which is preliminary data.</text>
</comment>
<dbReference type="GO" id="GO:0000785">
    <property type="term" value="C:chromatin"/>
    <property type="evidence" value="ECO:0007669"/>
    <property type="project" value="TreeGrafter"/>
</dbReference>
<protein>
    <submittedName>
        <fullName evidence="6">Uncharacterized protein</fullName>
    </submittedName>
</protein>
<dbReference type="InterPro" id="IPR039776">
    <property type="entry name" value="Pds5"/>
</dbReference>
<evidence type="ECO:0000256" key="3">
    <source>
        <dbReference type="ARBA" id="ARBA00022776"/>
    </source>
</evidence>
<evidence type="ECO:0000256" key="2">
    <source>
        <dbReference type="ARBA" id="ARBA00022618"/>
    </source>
</evidence>
<keyword evidence="2" id="KW-0132">Cell division</keyword>
<reference evidence="6 7" key="1">
    <citation type="submission" date="2018-02" db="EMBL/GenBank/DDBJ databases">
        <title>Genome sequence of the basidiomycete white-rot fungus Phlebia centrifuga.</title>
        <authorList>
            <person name="Granchi Z."/>
            <person name="Peng M."/>
            <person name="de Vries R.P."/>
            <person name="Hilden K."/>
            <person name="Makela M.R."/>
            <person name="Grigoriev I."/>
            <person name="Riley R."/>
        </authorList>
    </citation>
    <scope>NUCLEOTIDE SEQUENCE [LARGE SCALE GENOMIC DNA]</scope>
    <source>
        <strain evidence="6 7">FBCC195</strain>
    </source>
</reference>
<evidence type="ECO:0000256" key="5">
    <source>
        <dbReference type="ARBA" id="ARBA00023306"/>
    </source>
</evidence>
<dbReference type="OrthoDB" id="200660at2759"/>
<sequence length="894" mass="100199">MVAQTRTGGQSSPKKLKFHDKLVGKNPVAADALQKKLKALHSELAEMEQEFVDTHSLGSVRKELISTSILLHKDKGVKAYTACCLAELLRLYAPDAPYTQNELQDIFSFFFRQLSANLTGPDCPYYNEYFHLLESLSVVKSVVLVCDLPNADDLMVEIFKSFFAMVRHDLAKKIELFMADILIALIDEGQSLPSEVLEIIMAQFMDRNTRMEQPAFRLAVQVCVSTADKLQRHVCQYFTDIIVTHSRDEDFDEIQKAHELIKRLNRSCPTLLHNVVPQLEEELRVQESPVRVMATQTLGEMFADKSGGDFIKKYPSTWTMWLARKNDQTTTVRLAFVEGAKGVLINSTLPELREQIEGALQIKLLDPDEKVRAAVCKLYSQLDYETALHHVSENMLNSVAGRGVDKKSSVQAEAMKAVARLFNLAYPEIESNEPAATQKFSWIPQQILRMASVSQEVKALAEQVIAEYILPLPSLAGAAGKGAEIDETAWTDRLLCTMGLLDPVAINTLLALSGIKANRPTIYERYLQSCIENNGGIIDDNEETVIAQLTANVKRVAAQFPDPQKAVEDLNTFAKLNESRLYKLLKTCMDPQTDLKNQIKTTSEFLRRLEQASSSIVPTMAAFLRRGTLHIVNQSSIPVLIKRMQKGADGTSTARSAQIWLSYISKHCPALYKLHVGELSKAIADEKNIALVEVCLQAYAAVAQWDEKLAPSDKRTLERLQRFVVDSNHRHAKFAARLLSYTKHRSEICAEMVETIVEELHNADPDRLVAHIAVLAQFALKAPRAFESKSSVIMPYLIKQVIMAPTPVDEEHMDTDEEWADDVDMTPELQAKVFALKTCRNRCIAQVQTSDSALDVAKPVLRMFTTLLQFSGSFSEDANDECVLEWLCIISSSN</sequence>
<accession>A0A2R6NPM9</accession>
<dbReference type="STRING" id="98765.A0A2R6NPM9"/>
<dbReference type="GO" id="GO:0005634">
    <property type="term" value="C:nucleus"/>
    <property type="evidence" value="ECO:0007669"/>
    <property type="project" value="UniProtKB-SubCell"/>
</dbReference>
<dbReference type="InterPro" id="IPR011989">
    <property type="entry name" value="ARM-like"/>
</dbReference>
<keyword evidence="7" id="KW-1185">Reference proteome</keyword>
<evidence type="ECO:0000256" key="4">
    <source>
        <dbReference type="ARBA" id="ARBA00023242"/>
    </source>
</evidence>